<organism evidence="1 2">
    <name type="scientific">Rhodobacter capsulatus (strain ATCC BAA-309 / NBRC 16581 / SB1003)</name>
    <dbReference type="NCBI Taxonomy" id="272942"/>
    <lineage>
        <taxon>Bacteria</taxon>
        <taxon>Pseudomonadati</taxon>
        <taxon>Pseudomonadota</taxon>
        <taxon>Alphaproteobacteria</taxon>
        <taxon>Rhodobacterales</taxon>
        <taxon>Rhodobacter group</taxon>
        <taxon>Rhodobacter</taxon>
    </lineage>
</organism>
<dbReference type="Proteomes" id="UP000002361">
    <property type="component" value="Chromosome"/>
</dbReference>
<dbReference type="AlphaFoldDB" id="D5AT25"/>
<proteinExistence type="predicted"/>
<sequence length="56" mass="6504">MIRMRQRVFEATVAAEFRTLHRDLIGCFDEKADHLIADAMRGDGNDETLEQRQIGR</sequence>
<dbReference type="EMBL" id="CP001312">
    <property type="protein sequence ID" value="ADE85132.1"/>
    <property type="molecule type" value="Genomic_DNA"/>
</dbReference>
<evidence type="ECO:0000313" key="1">
    <source>
        <dbReference type="EMBL" id="ADE85132.1"/>
    </source>
</evidence>
<dbReference type="GeneID" id="31490271"/>
<evidence type="ECO:0000313" key="2">
    <source>
        <dbReference type="Proteomes" id="UP000002361"/>
    </source>
</evidence>
<name>D5AT25_RHOCB</name>
<dbReference type="RefSeq" id="WP_013067111.1">
    <property type="nucleotide sequence ID" value="NC_014034.1"/>
</dbReference>
<protein>
    <submittedName>
        <fullName evidence="1">Uncharacterized protein</fullName>
    </submittedName>
</protein>
<dbReference type="KEGG" id="rcp:RCAP_rcc01386"/>
<dbReference type="HOGENOM" id="CLU_3011315_0_0_5"/>
<keyword evidence="2" id="KW-1185">Reference proteome</keyword>
<reference key="1">
    <citation type="submission" date="2008-12" db="EMBL/GenBank/DDBJ databases">
        <title>Complete genome sequence of Rhodobacter capsulatus SB1003.</title>
        <authorList>
            <person name="Strnad H."/>
            <person name="Lapidus A."/>
            <person name="Vlcek C."/>
            <person name="Ulbrich P."/>
            <person name="Paces J."/>
            <person name="Maltsev N."/>
            <person name="Kumar V."/>
            <person name="Kogan Y."/>
            <person name="Milgram A."/>
            <person name="Rebrekov D."/>
            <person name="Mazur M."/>
            <person name="Cox R."/>
            <person name="Kyrpides N."/>
            <person name="Kolar M."/>
            <person name="Sachova J."/>
            <person name="Ridl J."/>
            <person name="Ivanova N."/>
            <person name="Kapatral V."/>
            <person name="Los T."/>
            <person name="Lykidis A."/>
            <person name="Mikhailova N."/>
            <person name="Reznik G."/>
            <person name="Vasieva O."/>
            <person name="Fonstein M."/>
            <person name="Paces V."/>
            <person name="Haselkorn R."/>
        </authorList>
    </citation>
    <scope>NUCLEOTIDE SEQUENCE</scope>
    <source>
        <strain>SB1003</strain>
    </source>
</reference>
<gene>
    <name evidence="1" type="ordered locus">RCAP_rcc01386</name>
</gene>
<reference evidence="1 2" key="2">
    <citation type="journal article" date="2010" name="J. Bacteriol.">
        <title>Complete genome sequence of the photosynthetic purple nonsulfur bacterium Rhodobacter capsulatus SB 1003.</title>
        <authorList>
            <person name="Strnad H."/>
            <person name="Lapidus A."/>
            <person name="Paces J."/>
            <person name="Ulbrich P."/>
            <person name="Vlcek C."/>
            <person name="Paces V."/>
            <person name="Haselkorn R."/>
        </authorList>
    </citation>
    <scope>NUCLEOTIDE SEQUENCE [LARGE SCALE GENOMIC DNA]</scope>
    <source>
        <strain evidence="2">ATCC BAA-309 / NBRC 16581 / SB1003</strain>
    </source>
</reference>
<accession>D5AT25</accession>